<gene>
    <name evidence="11" type="ORF">ANN_08726</name>
</gene>
<accession>A0ABQ8T3L0</accession>
<sequence>MKRLEKQTGGNLLEGASALVGEFLKGTFVAGLKDERVKYIVKTKGEQVSMAQLVETALQEESECKSQRFKTKLTGQGQLWSQRDKEKYHQERKQYVKRESNMVQALQCYMCQSKGHMAKDCRNKQTSEKGTRLIDHQEFQKGVVCASSLVLCENNAYSCMALNKSSNPIRITGAPTLQKLPSRQAGNVCTEVRPRQERARLLNQKLRLDYVTEGSEEIRKGCGEFVDIFKLPGDKLSSTTAAEHVIPTPEIPKGRAITLKNYKLTEAHQKEISKQVEQMLEDGFRKKMDASGERKWRLCIDFRKLNEVTVEDSYPLPHIQDILDKLGRGRYFTALDCASGYLQVPIAKEDQCKTAFSTPMGHYEYKRMPFGLKSAPSTFQRMMNNILGELLGTKALAYIDDILVTGGSLAEHNQKLRQIFSKMREYNLKIEPDKCDFLKQELTYLGHVVTPDGVKPDPKKTEAILKFPIPKNPKDVKSFLGLAGYYRKFISDFSAIARPLTNLLKKEISWTWDEREQNSFEMLQAKLSSAPLLQYPDFTKPFIITTNASGYAIGAILSQGKLGQDKPISYANRTLIQAELHYTTTEKELLAVVWACKHFRPYVFGGKFQIVTDHKGLIWIFNVKDPSSRLIRWKLLLEEYDYEIVHRAGKRHCNADSLSRNPISCMITTEEISVLQKSGRPQYNYDDFVMDLKSRLQNTFRTAKDRLRSHKVKQQERGYYDKGDLVLLQVENKHKLDALWKGPFEVIEDRDPNVVIQEEFIFSDSIHQHYGKLTSNELQLCFQPNELHFVCKEEIPLYTYVQGMDCEASLPFIHTEGCKGYSPHVTLYAMQIKDSNSSNDVVPIAEVNFDCCFDENKNADKIPNIPIHVPLVDVLSSQDDLRLASIKPEEIDKLITEEGQRTYNYWHTVTSSWTPLVVAAAQIWLTASLHRILWHPILINSPASCNLNSSPIWFSVVHGFSSQFLDPTVSPCVPICHFRETDFEESSLLKRSLMKDNRTPMKMKKTSVPFLFLKGESPQDSSDLRAPLLISERRSSKKQ</sequence>
<evidence type="ECO:0000256" key="1">
    <source>
        <dbReference type="ARBA" id="ARBA00022679"/>
    </source>
</evidence>
<evidence type="ECO:0000256" key="5">
    <source>
        <dbReference type="ARBA" id="ARBA00022801"/>
    </source>
</evidence>
<dbReference type="PANTHER" id="PTHR37984:SF5">
    <property type="entry name" value="PROTEIN NYNRIN-LIKE"/>
    <property type="match status" value="1"/>
</dbReference>
<feature type="domain" description="Reverse transcriptase" evidence="10">
    <location>
        <begin position="253"/>
        <end position="449"/>
    </location>
</feature>
<evidence type="ECO:0000256" key="2">
    <source>
        <dbReference type="ARBA" id="ARBA00022695"/>
    </source>
</evidence>
<dbReference type="SUPFAM" id="SSF57756">
    <property type="entry name" value="Retrovirus zinc finger-like domains"/>
    <property type="match status" value="1"/>
</dbReference>
<dbReference type="Gene3D" id="4.10.60.10">
    <property type="entry name" value="Zinc finger, CCHC-type"/>
    <property type="match status" value="1"/>
</dbReference>
<dbReference type="Gene3D" id="3.30.70.270">
    <property type="match status" value="2"/>
</dbReference>
<comment type="caution">
    <text evidence="11">The sequence shown here is derived from an EMBL/GenBank/DDBJ whole genome shotgun (WGS) entry which is preliminary data.</text>
</comment>
<evidence type="ECO:0000256" key="8">
    <source>
        <dbReference type="SAM" id="MobiDB-lite"/>
    </source>
</evidence>
<evidence type="ECO:0000256" key="7">
    <source>
        <dbReference type="PROSITE-ProRule" id="PRU00047"/>
    </source>
</evidence>
<keyword evidence="7" id="KW-0862">Zinc</keyword>
<dbReference type="Gene3D" id="3.10.10.10">
    <property type="entry name" value="HIV Type 1 Reverse Transcriptase, subunit A, domain 1"/>
    <property type="match status" value="1"/>
</dbReference>
<keyword evidence="7" id="KW-0479">Metal-binding</keyword>
<evidence type="ECO:0000313" key="12">
    <source>
        <dbReference type="Proteomes" id="UP001148838"/>
    </source>
</evidence>
<dbReference type="InterPro" id="IPR050951">
    <property type="entry name" value="Retrovirus_Pol_polyprotein"/>
</dbReference>
<proteinExistence type="predicted"/>
<keyword evidence="12" id="KW-1185">Reference proteome</keyword>
<dbReference type="InterPro" id="IPR043128">
    <property type="entry name" value="Rev_trsase/Diguanyl_cyclase"/>
</dbReference>
<dbReference type="Pfam" id="PF00098">
    <property type="entry name" value="zf-CCHC"/>
    <property type="match status" value="1"/>
</dbReference>
<dbReference type="SUPFAM" id="SSF56672">
    <property type="entry name" value="DNA/RNA polymerases"/>
    <property type="match status" value="1"/>
</dbReference>
<keyword evidence="1" id="KW-0808">Transferase</keyword>
<dbReference type="CDD" id="cd01647">
    <property type="entry name" value="RT_LTR"/>
    <property type="match status" value="1"/>
</dbReference>
<dbReference type="PROSITE" id="PS50878">
    <property type="entry name" value="RT_POL"/>
    <property type="match status" value="1"/>
</dbReference>
<keyword evidence="6" id="KW-0695">RNA-directed DNA polymerase</keyword>
<keyword evidence="2" id="KW-0548">Nucleotidyltransferase</keyword>
<feature type="region of interest" description="Disordered" evidence="8">
    <location>
        <begin position="1015"/>
        <end position="1039"/>
    </location>
</feature>
<evidence type="ECO:0000259" key="10">
    <source>
        <dbReference type="PROSITE" id="PS50878"/>
    </source>
</evidence>
<feature type="domain" description="CCHC-type" evidence="9">
    <location>
        <begin position="108"/>
        <end position="123"/>
    </location>
</feature>
<dbReference type="PANTHER" id="PTHR37984">
    <property type="entry name" value="PROTEIN CBG26694"/>
    <property type="match status" value="1"/>
</dbReference>
<keyword evidence="5" id="KW-0378">Hydrolase</keyword>
<keyword evidence="7" id="KW-0863">Zinc-finger</keyword>
<dbReference type="PROSITE" id="PS50158">
    <property type="entry name" value="ZF_CCHC"/>
    <property type="match status" value="1"/>
</dbReference>
<evidence type="ECO:0008006" key="13">
    <source>
        <dbReference type="Google" id="ProtNLM"/>
    </source>
</evidence>
<organism evidence="11 12">
    <name type="scientific">Periplaneta americana</name>
    <name type="common">American cockroach</name>
    <name type="synonym">Blatta americana</name>
    <dbReference type="NCBI Taxonomy" id="6978"/>
    <lineage>
        <taxon>Eukaryota</taxon>
        <taxon>Metazoa</taxon>
        <taxon>Ecdysozoa</taxon>
        <taxon>Arthropoda</taxon>
        <taxon>Hexapoda</taxon>
        <taxon>Insecta</taxon>
        <taxon>Pterygota</taxon>
        <taxon>Neoptera</taxon>
        <taxon>Polyneoptera</taxon>
        <taxon>Dictyoptera</taxon>
        <taxon>Blattodea</taxon>
        <taxon>Blattoidea</taxon>
        <taxon>Blattidae</taxon>
        <taxon>Blattinae</taxon>
        <taxon>Periplaneta</taxon>
    </lineage>
</organism>
<evidence type="ECO:0000259" key="9">
    <source>
        <dbReference type="PROSITE" id="PS50158"/>
    </source>
</evidence>
<dbReference type="InterPro" id="IPR041373">
    <property type="entry name" value="RT_RNaseH"/>
</dbReference>
<evidence type="ECO:0000256" key="4">
    <source>
        <dbReference type="ARBA" id="ARBA00022759"/>
    </source>
</evidence>
<dbReference type="Pfam" id="PF17917">
    <property type="entry name" value="RT_RNaseH"/>
    <property type="match status" value="1"/>
</dbReference>
<dbReference type="InterPro" id="IPR000477">
    <property type="entry name" value="RT_dom"/>
</dbReference>
<dbReference type="EMBL" id="JAJSOF020000017">
    <property type="protein sequence ID" value="KAJ4440581.1"/>
    <property type="molecule type" value="Genomic_DNA"/>
</dbReference>
<evidence type="ECO:0000313" key="11">
    <source>
        <dbReference type="EMBL" id="KAJ4440581.1"/>
    </source>
</evidence>
<dbReference type="InterPro" id="IPR001878">
    <property type="entry name" value="Znf_CCHC"/>
</dbReference>
<keyword evidence="3" id="KW-0540">Nuclease</keyword>
<dbReference type="Pfam" id="PF00078">
    <property type="entry name" value="RVT_1"/>
    <property type="match status" value="1"/>
</dbReference>
<keyword evidence="4" id="KW-0255">Endonuclease</keyword>
<dbReference type="CDD" id="cd09274">
    <property type="entry name" value="RNase_HI_RT_Ty3"/>
    <property type="match status" value="1"/>
</dbReference>
<reference evidence="11 12" key="1">
    <citation type="journal article" date="2022" name="Allergy">
        <title>Genome assembly and annotation of Periplaneta americana reveal a comprehensive cockroach allergen profile.</title>
        <authorList>
            <person name="Wang L."/>
            <person name="Xiong Q."/>
            <person name="Saelim N."/>
            <person name="Wang L."/>
            <person name="Nong W."/>
            <person name="Wan A.T."/>
            <person name="Shi M."/>
            <person name="Liu X."/>
            <person name="Cao Q."/>
            <person name="Hui J.H.L."/>
            <person name="Sookrung N."/>
            <person name="Leung T.F."/>
            <person name="Tungtrongchitr A."/>
            <person name="Tsui S.K.W."/>
        </authorList>
    </citation>
    <scope>NUCLEOTIDE SEQUENCE [LARGE SCALE GENOMIC DNA]</scope>
    <source>
        <strain evidence="11">PWHHKU_190912</strain>
    </source>
</reference>
<dbReference type="Gene3D" id="3.10.20.370">
    <property type="match status" value="1"/>
</dbReference>
<dbReference type="Proteomes" id="UP001148838">
    <property type="component" value="Unassembled WGS sequence"/>
</dbReference>
<evidence type="ECO:0000256" key="6">
    <source>
        <dbReference type="ARBA" id="ARBA00022918"/>
    </source>
</evidence>
<dbReference type="InterPro" id="IPR043502">
    <property type="entry name" value="DNA/RNA_pol_sf"/>
</dbReference>
<protein>
    <recommendedName>
        <fullName evidence="13">Retrovirus-related Pol polyprotein from transposon 17.6</fullName>
    </recommendedName>
</protein>
<dbReference type="SMART" id="SM00343">
    <property type="entry name" value="ZnF_C2HC"/>
    <property type="match status" value="1"/>
</dbReference>
<evidence type="ECO:0000256" key="3">
    <source>
        <dbReference type="ARBA" id="ARBA00022722"/>
    </source>
</evidence>
<dbReference type="InterPro" id="IPR036875">
    <property type="entry name" value="Znf_CCHC_sf"/>
</dbReference>
<name>A0ABQ8T3L0_PERAM</name>